<dbReference type="InterPro" id="IPR004533">
    <property type="entry name" value="CDP-diaglyc--ser_O-PTrfase"/>
</dbReference>
<dbReference type="PANTHER" id="PTHR14269:SF59">
    <property type="entry name" value="CDP-DIACYLGLYCEROL--SERINE O-PHOSPHATIDYLTRANSFERASE"/>
    <property type="match status" value="1"/>
</dbReference>
<dbReference type="PROSITE" id="PS00379">
    <property type="entry name" value="CDP_ALCOHOL_P_TRANSF"/>
    <property type="match status" value="1"/>
</dbReference>
<evidence type="ECO:0000256" key="14">
    <source>
        <dbReference type="ARBA" id="ARBA00032361"/>
    </source>
</evidence>
<evidence type="ECO:0000256" key="13">
    <source>
        <dbReference type="ARBA" id="ARBA00023264"/>
    </source>
</evidence>
<feature type="transmembrane region" description="Helical" evidence="16">
    <location>
        <begin position="106"/>
        <end position="124"/>
    </location>
</feature>
<comment type="catalytic activity">
    <reaction evidence="1">
        <text>a CDP-1,2-diacyl-sn-glycerol + L-serine = a 1,2-diacyl-sn-glycero-3-phospho-L-serine + CMP + H(+)</text>
        <dbReference type="Rhea" id="RHEA:16913"/>
        <dbReference type="ChEBI" id="CHEBI:15378"/>
        <dbReference type="ChEBI" id="CHEBI:33384"/>
        <dbReference type="ChEBI" id="CHEBI:57262"/>
        <dbReference type="ChEBI" id="CHEBI:58332"/>
        <dbReference type="ChEBI" id="CHEBI:60377"/>
        <dbReference type="EC" id="2.7.8.8"/>
    </reaction>
</comment>
<organism evidence="17 18">
    <name type="scientific">Bacillus wiedmannii</name>
    <dbReference type="NCBI Taxonomy" id="1890302"/>
    <lineage>
        <taxon>Bacteria</taxon>
        <taxon>Bacillati</taxon>
        <taxon>Bacillota</taxon>
        <taxon>Bacilli</taxon>
        <taxon>Bacillales</taxon>
        <taxon>Bacillaceae</taxon>
        <taxon>Bacillus</taxon>
        <taxon>Bacillus cereus group</taxon>
    </lineage>
</organism>
<dbReference type="Pfam" id="PF01066">
    <property type="entry name" value="CDP-OH_P_transf"/>
    <property type="match status" value="1"/>
</dbReference>
<evidence type="ECO:0000256" key="12">
    <source>
        <dbReference type="ARBA" id="ARBA00023209"/>
    </source>
</evidence>
<dbReference type="InterPro" id="IPR050324">
    <property type="entry name" value="CDP-alcohol_PTase-I"/>
</dbReference>
<dbReference type="AlphaFoldDB" id="A0A1G7D6R4"/>
<dbReference type="GO" id="GO:0012505">
    <property type="term" value="C:endomembrane system"/>
    <property type="evidence" value="ECO:0007669"/>
    <property type="project" value="UniProtKB-SubCell"/>
</dbReference>
<dbReference type="GeneID" id="51132592"/>
<evidence type="ECO:0000256" key="3">
    <source>
        <dbReference type="ARBA" id="ARBA00010441"/>
    </source>
</evidence>
<dbReference type="InterPro" id="IPR048254">
    <property type="entry name" value="CDP_ALCOHOL_P_TRANSF_CS"/>
</dbReference>
<feature type="transmembrane region" description="Helical" evidence="16">
    <location>
        <begin position="45"/>
        <end position="61"/>
    </location>
</feature>
<dbReference type="Proteomes" id="UP000183507">
    <property type="component" value="Unassembled WGS sequence"/>
</dbReference>
<evidence type="ECO:0000256" key="4">
    <source>
        <dbReference type="ARBA" id="ARBA00013174"/>
    </source>
</evidence>
<keyword evidence="13" id="KW-1208">Phospholipid metabolism</keyword>
<evidence type="ECO:0000256" key="15">
    <source>
        <dbReference type="RuleBase" id="RU003750"/>
    </source>
</evidence>
<dbReference type="InterPro" id="IPR043130">
    <property type="entry name" value="CDP-OH_PTrfase_TM_dom"/>
</dbReference>
<reference evidence="18" key="1">
    <citation type="submission" date="2016-10" db="EMBL/GenBank/DDBJ databases">
        <authorList>
            <person name="Varghese N."/>
        </authorList>
    </citation>
    <scope>NUCLEOTIDE SEQUENCE [LARGE SCALE GENOMIC DNA]</scope>
    <source>
        <strain evidence="18">KPR-7A</strain>
    </source>
</reference>
<dbReference type="InterPro" id="IPR000462">
    <property type="entry name" value="CDP-OH_P_trans"/>
</dbReference>
<evidence type="ECO:0000256" key="10">
    <source>
        <dbReference type="ARBA" id="ARBA00023098"/>
    </source>
</evidence>
<comment type="similarity">
    <text evidence="3 15">Belongs to the CDP-alcohol phosphatidyltransferase class-I family.</text>
</comment>
<evidence type="ECO:0000313" key="18">
    <source>
        <dbReference type="Proteomes" id="UP000183507"/>
    </source>
</evidence>
<keyword evidence="10" id="KW-0443">Lipid metabolism</keyword>
<keyword evidence="8 16" id="KW-0812">Transmembrane</keyword>
<proteinExistence type="inferred from homology"/>
<dbReference type="PANTHER" id="PTHR14269">
    <property type="entry name" value="CDP-DIACYLGLYCEROL--GLYCEROL-3-PHOSPHATE 3-PHOSPHATIDYLTRANSFERASE-RELATED"/>
    <property type="match status" value="1"/>
</dbReference>
<gene>
    <name evidence="17" type="ORF">SAMN04487767_12311</name>
</gene>
<evidence type="ECO:0000313" key="17">
    <source>
        <dbReference type="EMBL" id="SDE47344.1"/>
    </source>
</evidence>
<evidence type="ECO:0000256" key="8">
    <source>
        <dbReference type="ARBA" id="ARBA00022692"/>
    </source>
</evidence>
<keyword evidence="6" id="KW-0444">Lipid biosynthesis</keyword>
<feature type="transmembrane region" description="Helical" evidence="16">
    <location>
        <begin position="20"/>
        <end position="39"/>
    </location>
</feature>
<evidence type="ECO:0000256" key="1">
    <source>
        <dbReference type="ARBA" id="ARBA00000287"/>
    </source>
</evidence>
<keyword evidence="9 16" id="KW-1133">Transmembrane helix</keyword>
<dbReference type="Gene3D" id="1.20.120.1760">
    <property type="match status" value="1"/>
</dbReference>
<evidence type="ECO:0000256" key="9">
    <source>
        <dbReference type="ARBA" id="ARBA00022989"/>
    </source>
</evidence>
<name>A0A1G7D6R4_9BACI</name>
<evidence type="ECO:0000256" key="16">
    <source>
        <dbReference type="SAM" id="Phobius"/>
    </source>
</evidence>
<evidence type="ECO:0000256" key="2">
    <source>
        <dbReference type="ARBA" id="ARBA00004127"/>
    </source>
</evidence>
<dbReference type="EC" id="2.7.8.8" evidence="4"/>
<dbReference type="NCBIfam" id="TIGR00473">
    <property type="entry name" value="pssA"/>
    <property type="match status" value="1"/>
</dbReference>
<dbReference type="GO" id="GO:0003882">
    <property type="term" value="F:CDP-diacylglycerol-serine O-phosphatidyltransferase activity"/>
    <property type="evidence" value="ECO:0007669"/>
    <property type="project" value="UniProtKB-EC"/>
</dbReference>
<evidence type="ECO:0000256" key="7">
    <source>
        <dbReference type="ARBA" id="ARBA00022679"/>
    </source>
</evidence>
<evidence type="ECO:0000256" key="5">
    <source>
        <dbReference type="ARBA" id="ARBA00017171"/>
    </source>
</evidence>
<accession>A0A1G7D6R4</accession>
<feature type="transmembrane region" description="Helical" evidence="16">
    <location>
        <begin position="136"/>
        <end position="154"/>
    </location>
</feature>
<keyword evidence="7 15" id="KW-0808">Transferase</keyword>
<protein>
    <recommendedName>
        <fullName evidence="5">CDP-diacylglycerol--serine O-phosphatidyltransferase</fullName>
        <ecNumber evidence="4">2.7.8.8</ecNumber>
    </recommendedName>
    <alternativeName>
        <fullName evidence="14">Phosphatidylserine synthase</fullName>
    </alternativeName>
</protein>
<keyword evidence="11 16" id="KW-0472">Membrane</keyword>
<dbReference type="GO" id="GO:0008654">
    <property type="term" value="P:phospholipid biosynthetic process"/>
    <property type="evidence" value="ECO:0007669"/>
    <property type="project" value="UniProtKB-KW"/>
</dbReference>
<dbReference type="RefSeq" id="WP_074651610.1">
    <property type="nucleotide sequence ID" value="NZ_CP032365.1"/>
</dbReference>
<keyword evidence="12" id="KW-0594">Phospholipid biosynthesis</keyword>
<evidence type="ECO:0000256" key="6">
    <source>
        <dbReference type="ARBA" id="ARBA00022516"/>
    </source>
</evidence>
<dbReference type="EMBL" id="FMZR01000023">
    <property type="protein sequence ID" value="SDE47344.1"/>
    <property type="molecule type" value="Genomic_DNA"/>
</dbReference>
<evidence type="ECO:0000256" key="11">
    <source>
        <dbReference type="ARBA" id="ARBA00023136"/>
    </source>
</evidence>
<dbReference type="GO" id="GO:0016020">
    <property type="term" value="C:membrane"/>
    <property type="evidence" value="ECO:0007669"/>
    <property type="project" value="InterPro"/>
</dbReference>
<feature type="transmembrane region" description="Helical" evidence="16">
    <location>
        <begin position="82"/>
        <end position="100"/>
    </location>
</feature>
<comment type="subcellular location">
    <subcellularLocation>
        <location evidence="2">Endomembrane system</location>
        <topology evidence="2">Multi-pass membrane protein</topology>
    </subcellularLocation>
</comment>
<sequence length="194" mass="21485">MSKNLDEVMSRKEEKRVMSYIPNMMTIANFVCGLLAIHAVFVHDMYGAVLFIITGMVFDLFDGMVARKLDSVSEIGGELDSFADLVTFGVAPSILAYSVALKDLQSIGMVCALVYSICGMLRLARFNTQQSKLPTFIGMPIPFAAMCLLILCLLNNPVSVAFGTCVLAYLMVSKIKFPHFKKDLSESLKSERWD</sequence>